<dbReference type="InterPro" id="IPR036867">
    <property type="entry name" value="R3H_dom_sf"/>
</dbReference>
<dbReference type="GO" id="GO:0003723">
    <property type="term" value="F:RNA binding"/>
    <property type="evidence" value="ECO:0007669"/>
    <property type="project" value="UniProtKB-KW"/>
</dbReference>
<dbReference type="HOGENOM" id="CLU_042512_0_1_0"/>
<feature type="domain" description="R3H" evidence="7">
    <location>
        <begin position="144"/>
        <end position="210"/>
    </location>
</feature>
<evidence type="ECO:0000256" key="4">
    <source>
        <dbReference type="ARBA" id="ARBA00023186"/>
    </source>
</evidence>
<feature type="region of interest" description="Disordered" evidence="6">
    <location>
        <begin position="209"/>
        <end position="241"/>
    </location>
</feature>
<evidence type="ECO:0000256" key="1">
    <source>
        <dbReference type="ARBA" id="ARBA00022490"/>
    </source>
</evidence>
<gene>
    <name evidence="8" type="ORF">JonanDRAFT_0630</name>
</gene>
<dbReference type="InterPro" id="IPR039247">
    <property type="entry name" value="KhpB"/>
</dbReference>
<protein>
    <submittedName>
        <fullName evidence="8">Putative RNA-binding protein</fullName>
    </submittedName>
</protein>
<sequence length="241" mass="27356">MTDEVISQNDEILTLEGGSEDEIRAEAARQWGVSPDEVTIKVVDQEKSFFGLFGRKLRAEVRPLYPCPVRAAKKRLETLFGLMDFDLDASVLGDDKINLSGYDSKRLIGRHGEGLKVVDYLSNLMSRSQGIGGRVRVDCDGYRRQREKELEQIALDAAQEAMKSKRTVFLEPMSSWERRLVHLALRESLVVETHSVGIEPHRKVAVRLIGSGRDRERPASAESEAPRRPHRRPRRRPAQNN</sequence>
<feature type="compositionally biased region" description="Basic residues" evidence="6">
    <location>
        <begin position="228"/>
        <end position="241"/>
    </location>
</feature>
<dbReference type="RefSeq" id="WP_008520875.1">
    <property type="nucleotide sequence ID" value="NZ_CM001376.1"/>
</dbReference>
<dbReference type="Proteomes" id="UP000003806">
    <property type="component" value="Chromosome"/>
</dbReference>
<dbReference type="PANTHER" id="PTHR35800">
    <property type="entry name" value="PROTEIN JAG"/>
    <property type="match status" value="1"/>
</dbReference>
<dbReference type="Pfam" id="PF14804">
    <property type="entry name" value="Jag_N"/>
    <property type="match status" value="1"/>
</dbReference>
<keyword evidence="9" id="KW-1185">Reference proteome</keyword>
<accession>H0UK15</accession>
<evidence type="ECO:0000313" key="9">
    <source>
        <dbReference type="Proteomes" id="UP000003806"/>
    </source>
</evidence>
<keyword evidence="5" id="KW-0961">Cell wall biogenesis/degradation</keyword>
<dbReference type="SMART" id="SM01245">
    <property type="entry name" value="Jag_N"/>
    <property type="match status" value="1"/>
</dbReference>
<dbReference type="InterPro" id="IPR034079">
    <property type="entry name" value="R3H_KhpB"/>
</dbReference>
<dbReference type="InterPro" id="IPR032782">
    <property type="entry name" value="KhpB_N"/>
</dbReference>
<name>H0UK15_9BACT</name>
<dbReference type="GO" id="GO:0071555">
    <property type="term" value="P:cell wall organization"/>
    <property type="evidence" value="ECO:0007669"/>
    <property type="project" value="UniProtKB-KW"/>
</dbReference>
<dbReference type="InterPro" id="IPR038008">
    <property type="entry name" value="Jag_KH"/>
</dbReference>
<dbReference type="InterPro" id="IPR001374">
    <property type="entry name" value="R3H_dom"/>
</dbReference>
<evidence type="ECO:0000313" key="8">
    <source>
        <dbReference type="EMBL" id="EHM13025.1"/>
    </source>
</evidence>
<dbReference type="AlphaFoldDB" id="H0UK15"/>
<evidence type="ECO:0000256" key="5">
    <source>
        <dbReference type="ARBA" id="ARBA00023316"/>
    </source>
</evidence>
<evidence type="ECO:0000256" key="6">
    <source>
        <dbReference type="SAM" id="MobiDB-lite"/>
    </source>
</evidence>
<dbReference type="eggNOG" id="COG1847">
    <property type="taxonomic scope" value="Bacteria"/>
</dbReference>
<dbReference type="SUPFAM" id="SSF82708">
    <property type="entry name" value="R3H domain"/>
    <property type="match status" value="1"/>
</dbReference>
<dbReference type="CDD" id="cd02414">
    <property type="entry name" value="KH-II_Jag"/>
    <property type="match status" value="1"/>
</dbReference>
<dbReference type="Gene3D" id="3.30.30.80">
    <property type="entry name" value="probable RNA-binding protein from clostridium symbiosum atcc 14940"/>
    <property type="match status" value="1"/>
</dbReference>
<keyword evidence="2" id="KW-0694">RNA-binding</keyword>
<dbReference type="EMBL" id="CM001376">
    <property type="protein sequence ID" value="EHM13025.1"/>
    <property type="molecule type" value="Genomic_DNA"/>
</dbReference>
<evidence type="ECO:0000256" key="2">
    <source>
        <dbReference type="ARBA" id="ARBA00022884"/>
    </source>
</evidence>
<dbReference type="PROSITE" id="PS51061">
    <property type="entry name" value="R3H"/>
    <property type="match status" value="1"/>
</dbReference>
<dbReference type="Gene3D" id="3.30.1370.50">
    <property type="entry name" value="R3H-like domain"/>
    <property type="match status" value="1"/>
</dbReference>
<reference evidence="8 9" key="1">
    <citation type="submission" date="2011-11" db="EMBL/GenBank/DDBJ databases">
        <title>The Noncontiguous Finished genome of Jonquetella anthropi DSM 22815.</title>
        <authorList>
            <consortium name="US DOE Joint Genome Institute (JGI-PGF)"/>
            <person name="Lucas S."/>
            <person name="Copeland A."/>
            <person name="Lapidus A."/>
            <person name="Glavina del Rio T."/>
            <person name="Dalin E."/>
            <person name="Tice H."/>
            <person name="Bruce D."/>
            <person name="Goodwin L."/>
            <person name="Pitluck S."/>
            <person name="Peters L."/>
            <person name="Mikhailova N."/>
            <person name="Held B."/>
            <person name="Kyrpides N."/>
            <person name="Mavromatis K."/>
            <person name="Ivanova N."/>
            <person name="Markowitz V."/>
            <person name="Cheng J.-F."/>
            <person name="Hugenholtz P."/>
            <person name="Woyke T."/>
            <person name="Wu D."/>
            <person name="Gronow S."/>
            <person name="Wellnitz S."/>
            <person name="Brambilla E."/>
            <person name="Klenk H.-P."/>
            <person name="Eisen J.A."/>
        </authorList>
    </citation>
    <scope>NUCLEOTIDE SEQUENCE [LARGE SCALE GENOMIC DNA]</scope>
    <source>
        <strain evidence="8 9">DSM 22815</strain>
    </source>
</reference>
<dbReference type="Pfam" id="PF01424">
    <property type="entry name" value="R3H"/>
    <property type="match status" value="1"/>
</dbReference>
<keyword evidence="4" id="KW-0143">Chaperone</keyword>
<dbReference type="InterPro" id="IPR038247">
    <property type="entry name" value="Jag_N_dom_sf"/>
</dbReference>
<proteinExistence type="predicted"/>
<evidence type="ECO:0000259" key="7">
    <source>
        <dbReference type="PROSITE" id="PS51061"/>
    </source>
</evidence>
<dbReference type="PANTHER" id="PTHR35800:SF1">
    <property type="entry name" value="RNA-BINDING PROTEIN KHPB"/>
    <property type="match status" value="1"/>
</dbReference>
<dbReference type="InterPro" id="IPR015946">
    <property type="entry name" value="KH_dom-like_a/b"/>
</dbReference>
<organism evidence="8 9">
    <name type="scientific">Jonquetella anthropi DSM 22815</name>
    <dbReference type="NCBI Taxonomy" id="885272"/>
    <lineage>
        <taxon>Bacteria</taxon>
        <taxon>Thermotogati</taxon>
        <taxon>Synergistota</taxon>
        <taxon>Synergistia</taxon>
        <taxon>Synergistales</taxon>
        <taxon>Dethiosulfovibrionaceae</taxon>
        <taxon>Jonquetella</taxon>
    </lineage>
</organism>
<dbReference type="Gene3D" id="3.30.300.20">
    <property type="match status" value="1"/>
</dbReference>
<evidence type="ECO:0000256" key="3">
    <source>
        <dbReference type="ARBA" id="ARBA00022960"/>
    </source>
</evidence>
<feature type="compositionally biased region" description="Basic and acidic residues" evidence="6">
    <location>
        <begin position="212"/>
        <end position="227"/>
    </location>
</feature>
<dbReference type="STRING" id="885272.JonanDRAFT_0630"/>
<dbReference type="OrthoDB" id="9794483at2"/>
<dbReference type="SMART" id="SM00393">
    <property type="entry name" value="R3H"/>
    <property type="match status" value="1"/>
</dbReference>
<dbReference type="CDD" id="cd02644">
    <property type="entry name" value="R3H_jag"/>
    <property type="match status" value="1"/>
</dbReference>
<dbReference type="GO" id="GO:0008360">
    <property type="term" value="P:regulation of cell shape"/>
    <property type="evidence" value="ECO:0007669"/>
    <property type="project" value="UniProtKB-KW"/>
</dbReference>
<keyword evidence="1" id="KW-0963">Cytoplasm</keyword>
<keyword evidence="3" id="KW-0133">Cell shape</keyword>